<reference evidence="2 3" key="1">
    <citation type="submission" date="2021-08" db="EMBL/GenBank/DDBJ databases">
        <title>Draft genome sequence of Mycolicibacterium sp. NGTWS1702 strain.</title>
        <authorList>
            <person name="Matsumoto M."/>
            <person name="Tang B.C.C."/>
            <person name="Machida Y."/>
            <person name="Matoyama H."/>
            <person name="Kishihara T."/>
            <person name="Sato S."/>
            <person name="Kondo I."/>
            <person name="Sano M."/>
            <person name="Kato G."/>
        </authorList>
    </citation>
    <scope>NUCLEOTIDE SEQUENCE [LARGE SCALE GENOMIC DNA]</scope>
    <source>
        <strain evidence="2 3">NGTWSNA01</strain>
    </source>
</reference>
<accession>A0ABQ4V7L6</accession>
<dbReference type="Proteomes" id="UP001060504">
    <property type="component" value="Unassembled WGS sequence"/>
</dbReference>
<keyword evidence="1" id="KW-0472">Membrane</keyword>
<gene>
    <name evidence="2" type="ORF">NGTWS1702_38330</name>
</gene>
<proteinExistence type="predicted"/>
<evidence type="ECO:0000256" key="1">
    <source>
        <dbReference type="SAM" id="Phobius"/>
    </source>
</evidence>
<protein>
    <submittedName>
        <fullName evidence="2">Uncharacterized protein</fullName>
    </submittedName>
</protein>
<keyword evidence="3" id="KW-1185">Reference proteome</keyword>
<name>A0ABQ4V7L6_9MYCO</name>
<feature type="transmembrane region" description="Helical" evidence="1">
    <location>
        <begin position="6"/>
        <end position="29"/>
    </location>
</feature>
<keyword evidence="1" id="KW-1133">Transmembrane helix</keyword>
<comment type="caution">
    <text evidence="2">The sequence shown here is derived from an EMBL/GenBank/DDBJ whole genome shotgun (WGS) entry which is preliminary data.</text>
</comment>
<organism evidence="2 3">
    <name type="scientific">Mycolicibacterium cyprinidarum</name>
    <dbReference type="NCBI Taxonomy" id="2860311"/>
    <lineage>
        <taxon>Bacteria</taxon>
        <taxon>Bacillati</taxon>
        <taxon>Actinomycetota</taxon>
        <taxon>Actinomycetes</taxon>
        <taxon>Mycobacteriales</taxon>
        <taxon>Mycobacteriaceae</taxon>
        <taxon>Mycolicibacterium</taxon>
    </lineage>
</organism>
<evidence type="ECO:0000313" key="3">
    <source>
        <dbReference type="Proteomes" id="UP001060504"/>
    </source>
</evidence>
<feature type="transmembrane region" description="Helical" evidence="1">
    <location>
        <begin position="41"/>
        <end position="61"/>
    </location>
</feature>
<evidence type="ECO:0000313" key="2">
    <source>
        <dbReference type="EMBL" id="GJF11593.1"/>
    </source>
</evidence>
<keyword evidence="1" id="KW-0812">Transmembrane</keyword>
<sequence>MLVAPVVVVVMPGCQVMVVPARVVSLMVALVARAGPVVMRVLWVLAVPGALVLPRVAPVVWVRR</sequence>
<dbReference type="EMBL" id="BPRH01004015">
    <property type="protein sequence ID" value="GJF11593.1"/>
    <property type="molecule type" value="Genomic_DNA"/>
</dbReference>